<feature type="domain" description="Multidrug resistance protein MdtA-like barrel-sandwich hybrid" evidence="9">
    <location>
        <begin position="87"/>
        <end position="256"/>
    </location>
</feature>
<gene>
    <name evidence="12" type="ORF">IRI77_35420</name>
</gene>
<dbReference type="Gene3D" id="1.10.287.470">
    <property type="entry name" value="Helix hairpin bin"/>
    <property type="match status" value="1"/>
</dbReference>
<dbReference type="Pfam" id="PF25944">
    <property type="entry name" value="Beta-barrel_RND"/>
    <property type="match status" value="1"/>
</dbReference>
<evidence type="ECO:0000259" key="10">
    <source>
        <dbReference type="Pfam" id="PF25944"/>
    </source>
</evidence>
<evidence type="ECO:0000256" key="6">
    <source>
        <dbReference type="ARBA" id="ARBA00023136"/>
    </source>
</evidence>
<dbReference type="InterPro" id="IPR058625">
    <property type="entry name" value="MdtA-like_BSH"/>
</dbReference>
<comment type="subcellular location">
    <subcellularLocation>
        <location evidence="1">Cell membrane</location>
    </subcellularLocation>
</comment>
<organism evidence="12 13">
    <name type="scientific">Paludibaculum fermentans</name>
    <dbReference type="NCBI Taxonomy" id="1473598"/>
    <lineage>
        <taxon>Bacteria</taxon>
        <taxon>Pseudomonadati</taxon>
        <taxon>Acidobacteriota</taxon>
        <taxon>Terriglobia</taxon>
        <taxon>Bryobacterales</taxon>
        <taxon>Bryobacteraceae</taxon>
        <taxon>Paludibaculum</taxon>
    </lineage>
</organism>
<evidence type="ECO:0000256" key="4">
    <source>
        <dbReference type="ARBA" id="ARBA00022475"/>
    </source>
</evidence>
<keyword evidence="13" id="KW-1185">Reference proteome</keyword>
<evidence type="ECO:0000256" key="1">
    <source>
        <dbReference type="ARBA" id="ARBA00004236"/>
    </source>
</evidence>
<dbReference type="InterPro" id="IPR058626">
    <property type="entry name" value="MdtA-like_b-barrel"/>
</dbReference>
<accession>A0A7S7SLE5</accession>
<dbReference type="NCBIfam" id="TIGR01730">
    <property type="entry name" value="RND_mfp"/>
    <property type="match status" value="1"/>
</dbReference>
<dbReference type="InterPro" id="IPR058627">
    <property type="entry name" value="MdtA-like_C"/>
</dbReference>
<feature type="domain" description="Multidrug resistance protein MdtA-like alpha-helical hairpin" evidence="8">
    <location>
        <begin position="142"/>
        <end position="223"/>
    </location>
</feature>
<evidence type="ECO:0000256" key="3">
    <source>
        <dbReference type="ARBA" id="ARBA00022448"/>
    </source>
</evidence>
<proteinExistence type="inferred from homology"/>
<keyword evidence="4" id="KW-1003">Cell membrane</keyword>
<dbReference type="InterPro" id="IPR006143">
    <property type="entry name" value="RND_pump_MFP"/>
</dbReference>
<keyword evidence="5" id="KW-0997">Cell inner membrane</keyword>
<evidence type="ECO:0000313" key="13">
    <source>
        <dbReference type="Proteomes" id="UP000593892"/>
    </source>
</evidence>
<reference evidence="12 13" key="1">
    <citation type="submission" date="2020-10" db="EMBL/GenBank/DDBJ databases">
        <title>Complete genome sequence of Paludibaculum fermentans P105T, a facultatively anaerobic acidobacterium capable of dissimilatory Fe(III) reduction.</title>
        <authorList>
            <person name="Dedysh S.N."/>
            <person name="Beletsky A.V."/>
            <person name="Kulichevskaya I.S."/>
            <person name="Mardanov A.V."/>
            <person name="Ravin N.V."/>
        </authorList>
    </citation>
    <scope>NUCLEOTIDE SEQUENCE [LARGE SCALE GENOMIC DNA]</scope>
    <source>
        <strain evidence="12 13">P105</strain>
    </source>
</reference>
<evidence type="ECO:0000259" key="9">
    <source>
        <dbReference type="Pfam" id="PF25917"/>
    </source>
</evidence>
<dbReference type="GO" id="GO:0015562">
    <property type="term" value="F:efflux transmembrane transporter activity"/>
    <property type="evidence" value="ECO:0007669"/>
    <property type="project" value="TreeGrafter"/>
</dbReference>
<dbReference type="SUPFAM" id="SSF111369">
    <property type="entry name" value="HlyD-like secretion proteins"/>
    <property type="match status" value="1"/>
</dbReference>
<dbReference type="FunFam" id="2.40.420.20:FF:000001">
    <property type="entry name" value="Efflux RND transporter periplasmic adaptor subunit"/>
    <property type="match status" value="1"/>
</dbReference>
<dbReference type="PANTHER" id="PTHR30469:SF36">
    <property type="entry name" value="BLL3903 PROTEIN"/>
    <property type="match status" value="1"/>
</dbReference>
<dbReference type="GO" id="GO:1990281">
    <property type="term" value="C:efflux pump complex"/>
    <property type="evidence" value="ECO:0007669"/>
    <property type="project" value="TreeGrafter"/>
</dbReference>
<feature type="domain" description="Multidrug resistance protein MdtA-like C-terminal permuted SH3" evidence="11">
    <location>
        <begin position="347"/>
        <end position="405"/>
    </location>
</feature>
<evidence type="ECO:0000259" key="11">
    <source>
        <dbReference type="Pfam" id="PF25967"/>
    </source>
</evidence>
<dbReference type="Proteomes" id="UP000593892">
    <property type="component" value="Chromosome"/>
</dbReference>
<dbReference type="Gene3D" id="2.40.420.20">
    <property type="match status" value="1"/>
</dbReference>
<dbReference type="Pfam" id="PF25967">
    <property type="entry name" value="RND-MFP_C"/>
    <property type="match status" value="1"/>
</dbReference>
<dbReference type="Gene3D" id="2.40.50.100">
    <property type="match status" value="1"/>
</dbReference>
<dbReference type="AlphaFoldDB" id="A0A7S7SLE5"/>
<dbReference type="PANTHER" id="PTHR30469">
    <property type="entry name" value="MULTIDRUG RESISTANCE PROTEIN MDTA"/>
    <property type="match status" value="1"/>
</dbReference>
<evidence type="ECO:0000256" key="5">
    <source>
        <dbReference type="ARBA" id="ARBA00022519"/>
    </source>
</evidence>
<dbReference type="EMBL" id="CP063849">
    <property type="protein sequence ID" value="QOY87970.1"/>
    <property type="molecule type" value="Genomic_DNA"/>
</dbReference>
<protein>
    <submittedName>
        <fullName evidence="12">Efflux RND transporter periplasmic adaptor subunit</fullName>
    </submittedName>
</protein>
<keyword evidence="6" id="KW-0472">Membrane</keyword>
<dbReference type="KEGG" id="pfer:IRI77_35420"/>
<evidence type="ECO:0000259" key="8">
    <source>
        <dbReference type="Pfam" id="PF25876"/>
    </source>
</evidence>
<feature type="coiled-coil region" evidence="7">
    <location>
        <begin position="127"/>
        <end position="168"/>
    </location>
</feature>
<feature type="domain" description="Multidrug resistance protein MdtA-like beta-barrel" evidence="10">
    <location>
        <begin position="261"/>
        <end position="343"/>
    </location>
</feature>
<keyword evidence="7" id="KW-0175">Coiled coil</keyword>
<dbReference type="Pfam" id="PF25917">
    <property type="entry name" value="BSH_RND"/>
    <property type="match status" value="1"/>
</dbReference>
<keyword evidence="3" id="KW-0813">Transport</keyword>
<name>A0A7S7SLE5_PALFE</name>
<dbReference type="InterPro" id="IPR058624">
    <property type="entry name" value="MdtA-like_HH"/>
</dbReference>
<evidence type="ECO:0000256" key="2">
    <source>
        <dbReference type="ARBA" id="ARBA00009477"/>
    </source>
</evidence>
<comment type="similarity">
    <text evidence="2">Belongs to the membrane fusion protein (MFP) (TC 8.A.1) family.</text>
</comment>
<evidence type="ECO:0000313" key="12">
    <source>
        <dbReference type="EMBL" id="QOY87970.1"/>
    </source>
</evidence>
<dbReference type="Pfam" id="PF25876">
    <property type="entry name" value="HH_MFP_RND"/>
    <property type="match status" value="1"/>
</dbReference>
<sequence length="428" mass="45218">MQLSILPAVRVSTPLRLPAGSATDRRFSRVALTAGAAVCLMSFMACKKEEVRAGGPPPAVPVTVAKAAIQSVPTGVRAVGTVEAYSTVQVKSLVAGPLMKVHFSEGSDVKAGDLLFEIDPRPYREALRQAQGAAARDESMMRQAEANLARDRAQLRNAEADAARYEQLVKEGVVSRSQYDQYKTTADALRESARADEAAIETARANVETDKATVERARLDLSYCEIRSPLAGRTGNLLVNIGNLVKANGDTALVVINQVAPIFVSFGVPQQQLDAVRRSSQGRQLAVTASVQDGGFQPVQGRLAVIDNAIDATTGTIRLKAVFDNGNHALWPGRFVDVSLTLGTLENAVVVPSEAVQSGQKGPFVYVVKADQTVDLRMVKTGPAVSGKLVIESGVANGETVVTDGQLLLRPGAAVKAVHGVQSGEQGS</sequence>
<dbReference type="GO" id="GO:0030313">
    <property type="term" value="C:cell envelope"/>
    <property type="evidence" value="ECO:0007669"/>
    <property type="project" value="UniProtKB-SubCell"/>
</dbReference>
<evidence type="ECO:0000256" key="7">
    <source>
        <dbReference type="SAM" id="Coils"/>
    </source>
</evidence>
<dbReference type="Gene3D" id="2.40.30.170">
    <property type="match status" value="1"/>
</dbReference>